<dbReference type="Proteomes" id="UP001153076">
    <property type="component" value="Unassembled WGS sequence"/>
</dbReference>
<dbReference type="AlphaFoldDB" id="A0A9Q1JK67"/>
<comment type="caution">
    <text evidence="1">The sequence shown here is derived from an EMBL/GenBank/DDBJ whole genome shotgun (WGS) entry which is preliminary data.</text>
</comment>
<proteinExistence type="predicted"/>
<sequence>MVVSSTNDGQFESLKEIPACFKVGRWTKLAAKYNALCLAISITPSLASDVPTPFYPPFLQNLVYAMKSRRLGATKGSNLANATFQDVWIEYHEMGILGIKAVADYKVYTGGSILDLLHFVAPKMMKCGDARYSYGIADDLVSFFPRVRASITCLMESGRKNESR</sequence>
<dbReference type="OrthoDB" id="1741233at2759"/>
<gene>
    <name evidence="1" type="ORF">Cgig2_007697</name>
</gene>
<keyword evidence="2" id="KW-1185">Reference proteome</keyword>
<accession>A0A9Q1JK67</accession>
<dbReference type="EMBL" id="JAKOGI010002871">
    <property type="protein sequence ID" value="KAJ8421175.1"/>
    <property type="molecule type" value="Genomic_DNA"/>
</dbReference>
<protein>
    <submittedName>
        <fullName evidence="1">Uncharacterized protein</fullName>
    </submittedName>
</protein>
<organism evidence="1 2">
    <name type="scientific">Carnegiea gigantea</name>
    <dbReference type="NCBI Taxonomy" id="171969"/>
    <lineage>
        <taxon>Eukaryota</taxon>
        <taxon>Viridiplantae</taxon>
        <taxon>Streptophyta</taxon>
        <taxon>Embryophyta</taxon>
        <taxon>Tracheophyta</taxon>
        <taxon>Spermatophyta</taxon>
        <taxon>Magnoliopsida</taxon>
        <taxon>eudicotyledons</taxon>
        <taxon>Gunneridae</taxon>
        <taxon>Pentapetalae</taxon>
        <taxon>Caryophyllales</taxon>
        <taxon>Cactineae</taxon>
        <taxon>Cactaceae</taxon>
        <taxon>Cactoideae</taxon>
        <taxon>Echinocereeae</taxon>
        <taxon>Carnegiea</taxon>
    </lineage>
</organism>
<reference evidence="1" key="1">
    <citation type="submission" date="2022-04" db="EMBL/GenBank/DDBJ databases">
        <title>Carnegiea gigantea Genome sequencing and assembly v2.</title>
        <authorList>
            <person name="Copetti D."/>
            <person name="Sanderson M.J."/>
            <person name="Burquez A."/>
            <person name="Wojciechowski M.F."/>
        </authorList>
    </citation>
    <scope>NUCLEOTIDE SEQUENCE</scope>
    <source>
        <strain evidence="1">SGP5-SGP5p</strain>
        <tissue evidence="1">Aerial part</tissue>
    </source>
</reference>
<evidence type="ECO:0000313" key="1">
    <source>
        <dbReference type="EMBL" id="KAJ8421175.1"/>
    </source>
</evidence>
<evidence type="ECO:0000313" key="2">
    <source>
        <dbReference type="Proteomes" id="UP001153076"/>
    </source>
</evidence>
<name>A0A9Q1JK67_9CARY</name>